<evidence type="ECO:0000259" key="4">
    <source>
        <dbReference type="Pfam" id="PF01370"/>
    </source>
</evidence>
<dbReference type="InterPro" id="IPR001509">
    <property type="entry name" value="Epimerase_deHydtase"/>
</dbReference>
<name>A0A150GGQ7_GONPE</name>
<feature type="domain" description="NAD-dependent epimerase/dehydratase" evidence="4">
    <location>
        <begin position="21"/>
        <end position="140"/>
    </location>
</feature>
<evidence type="ECO:0000313" key="5">
    <source>
        <dbReference type="EMBL" id="KXZ49022.1"/>
    </source>
</evidence>
<sequence>MALSAQKALLRPLAAEGRIAWFGYLSSTGVYGDWQGEWVDESSPCRQTSSKAIVRQEAESAWMQLHTQHGLPTHVFRLGGIYGPGRSVLDSLTAQSAELSSSKQRRGRQRYTARCHVYDIAAVLAASMAAPRPGSVYNVADDEPAPRGKVAAFARILVGQPAQAAPSGGDGSGWATAETTEAVQEAASEAPDAPAAAGLTGGERTQQSRDGSGDGDGDGDSRRAGDSSARSRSRSPQALEEKRVRNALIKSELGVRLRYPTYREGVAAIHGGDLWPLTGEDLRLLR</sequence>
<evidence type="ECO:0000313" key="6">
    <source>
        <dbReference type="Proteomes" id="UP000075714"/>
    </source>
</evidence>
<dbReference type="AlphaFoldDB" id="A0A150GGQ7"/>
<dbReference type="Gene3D" id="3.40.50.720">
    <property type="entry name" value="NAD(P)-binding Rossmann-like Domain"/>
    <property type="match status" value="2"/>
</dbReference>
<feature type="compositionally biased region" description="Low complexity" evidence="3">
    <location>
        <begin position="181"/>
        <end position="197"/>
    </location>
</feature>
<dbReference type="EMBL" id="LSYV01000024">
    <property type="protein sequence ID" value="KXZ49022.1"/>
    <property type="molecule type" value="Genomic_DNA"/>
</dbReference>
<dbReference type="Proteomes" id="UP000075714">
    <property type="component" value="Unassembled WGS sequence"/>
</dbReference>
<reference evidence="6" key="1">
    <citation type="journal article" date="2016" name="Nat. Commun.">
        <title>The Gonium pectorale genome demonstrates co-option of cell cycle regulation during the evolution of multicellularity.</title>
        <authorList>
            <person name="Hanschen E.R."/>
            <person name="Marriage T.N."/>
            <person name="Ferris P.J."/>
            <person name="Hamaji T."/>
            <person name="Toyoda A."/>
            <person name="Fujiyama A."/>
            <person name="Neme R."/>
            <person name="Noguchi H."/>
            <person name="Minakuchi Y."/>
            <person name="Suzuki M."/>
            <person name="Kawai-Toyooka H."/>
            <person name="Smith D.R."/>
            <person name="Sparks H."/>
            <person name="Anderson J."/>
            <person name="Bakaric R."/>
            <person name="Luria V."/>
            <person name="Karger A."/>
            <person name="Kirschner M.W."/>
            <person name="Durand P.M."/>
            <person name="Michod R.E."/>
            <person name="Nozaki H."/>
            <person name="Olson B.J."/>
        </authorList>
    </citation>
    <scope>NUCLEOTIDE SEQUENCE [LARGE SCALE GENOMIC DNA]</scope>
    <source>
        <strain evidence="6">NIES-2863</strain>
    </source>
</reference>
<dbReference type="PANTHER" id="PTHR43574">
    <property type="entry name" value="EPIMERASE-RELATED"/>
    <property type="match status" value="1"/>
</dbReference>
<dbReference type="STRING" id="33097.A0A150GGQ7"/>
<accession>A0A150GGQ7</accession>
<comment type="caution">
    <text evidence="5">The sequence shown here is derived from an EMBL/GenBank/DDBJ whole genome shotgun (WGS) entry which is preliminary data.</text>
</comment>
<dbReference type="Pfam" id="PF01370">
    <property type="entry name" value="Epimerase"/>
    <property type="match status" value="1"/>
</dbReference>
<comment type="similarity">
    <text evidence="1">Belongs to the NAD(P)-dependent epimerase/dehydratase family.</text>
</comment>
<proteinExistence type="inferred from homology"/>
<gene>
    <name evidence="5" type="ORF">GPECTOR_23g110</name>
</gene>
<feature type="region of interest" description="Disordered" evidence="3">
    <location>
        <begin position="181"/>
        <end position="240"/>
    </location>
</feature>
<protein>
    <recommendedName>
        <fullName evidence="4">NAD-dependent epimerase/dehydratase domain-containing protein</fullName>
    </recommendedName>
</protein>
<keyword evidence="2" id="KW-0520">NAD</keyword>
<dbReference type="InterPro" id="IPR036291">
    <property type="entry name" value="NAD(P)-bd_dom_sf"/>
</dbReference>
<organism evidence="5 6">
    <name type="scientific">Gonium pectorale</name>
    <name type="common">Green alga</name>
    <dbReference type="NCBI Taxonomy" id="33097"/>
    <lineage>
        <taxon>Eukaryota</taxon>
        <taxon>Viridiplantae</taxon>
        <taxon>Chlorophyta</taxon>
        <taxon>core chlorophytes</taxon>
        <taxon>Chlorophyceae</taxon>
        <taxon>CS clade</taxon>
        <taxon>Chlamydomonadales</taxon>
        <taxon>Volvocaceae</taxon>
        <taxon>Gonium</taxon>
    </lineage>
</organism>
<keyword evidence="6" id="KW-1185">Reference proteome</keyword>
<dbReference type="OrthoDB" id="5824at2759"/>
<evidence type="ECO:0000256" key="1">
    <source>
        <dbReference type="ARBA" id="ARBA00007637"/>
    </source>
</evidence>
<evidence type="ECO:0000256" key="3">
    <source>
        <dbReference type="SAM" id="MobiDB-lite"/>
    </source>
</evidence>
<evidence type="ECO:0000256" key="2">
    <source>
        <dbReference type="ARBA" id="ARBA00023027"/>
    </source>
</evidence>
<dbReference type="SUPFAM" id="SSF51735">
    <property type="entry name" value="NAD(P)-binding Rossmann-fold domains"/>
    <property type="match status" value="1"/>
</dbReference>